<dbReference type="InterPro" id="IPR022801">
    <property type="entry name" value="Ribosomal_uS4"/>
</dbReference>
<dbReference type="SMART" id="SM00363">
    <property type="entry name" value="S4"/>
    <property type="match status" value="1"/>
</dbReference>
<dbReference type="InterPro" id="IPR036986">
    <property type="entry name" value="S4_RNA-bd_sf"/>
</dbReference>
<dbReference type="GO" id="GO:0005763">
    <property type="term" value="C:mitochondrial small ribosomal subunit"/>
    <property type="evidence" value="ECO:0007669"/>
    <property type="project" value="TreeGrafter"/>
</dbReference>
<gene>
    <name evidence="9" type="ORF">PHLCEN_2v8484</name>
</gene>
<dbReference type="PANTHER" id="PTHR11831">
    <property type="entry name" value="30S 40S RIBOSOMAL PROTEIN"/>
    <property type="match status" value="1"/>
</dbReference>
<dbReference type="InterPro" id="IPR002942">
    <property type="entry name" value="S4_RNA-bd"/>
</dbReference>
<dbReference type="PROSITE" id="PS00632">
    <property type="entry name" value="RIBOSOMAL_S4"/>
    <property type="match status" value="1"/>
</dbReference>
<dbReference type="EMBL" id="MLYV02000847">
    <property type="protein sequence ID" value="PSR76388.1"/>
    <property type="molecule type" value="Genomic_DNA"/>
</dbReference>
<comment type="caution">
    <text evidence="9">The sequence shown here is derived from an EMBL/GenBank/DDBJ whole genome shotgun (WGS) entry which is preliminary data.</text>
</comment>
<proteinExistence type="inferred from homology"/>
<keyword evidence="4" id="KW-0689">Ribosomal protein</keyword>
<feature type="region of interest" description="Disordered" evidence="7">
    <location>
        <begin position="201"/>
        <end position="224"/>
    </location>
</feature>
<evidence type="ECO:0000256" key="2">
    <source>
        <dbReference type="ARBA" id="ARBA00022730"/>
    </source>
</evidence>
<keyword evidence="2 6" id="KW-0699">rRNA-binding</keyword>
<evidence type="ECO:0000256" key="4">
    <source>
        <dbReference type="ARBA" id="ARBA00022980"/>
    </source>
</evidence>
<evidence type="ECO:0000256" key="7">
    <source>
        <dbReference type="SAM" id="MobiDB-lite"/>
    </source>
</evidence>
<dbReference type="Pfam" id="PF01479">
    <property type="entry name" value="S4"/>
    <property type="match status" value="1"/>
</dbReference>
<keyword evidence="3 6" id="KW-0694">RNA-binding</keyword>
<dbReference type="PROSITE" id="PS50889">
    <property type="entry name" value="S4"/>
    <property type="match status" value="1"/>
</dbReference>
<dbReference type="OrthoDB" id="3356781at2759"/>
<evidence type="ECO:0000256" key="5">
    <source>
        <dbReference type="ARBA" id="ARBA00023274"/>
    </source>
</evidence>
<dbReference type="Proteomes" id="UP000186601">
    <property type="component" value="Unassembled WGS sequence"/>
</dbReference>
<organism evidence="9 10">
    <name type="scientific">Hermanssonia centrifuga</name>
    <dbReference type="NCBI Taxonomy" id="98765"/>
    <lineage>
        <taxon>Eukaryota</taxon>
        <taxon>Fungi</taxon>
        <taxon>Dikarya</taxon>
        <taxon>Basidiomycota</taxon>
        <taxon>Agaricomycotina</taxon>
        <taxon>Agaricomycetes</taxon>
        <taxon>Polyporales</taxon>
        <taxon>Meruliaceae</taxon>
        <taxon>Hermanssonia</taxon>
    </lineage>
</organism>
<dbReference type="GO" id="GO:0003735">
    <property type="term" value="F:structural constituent of ribosome"/>
    <property type="evidence" value="ECO:0007669"/>
    <property type="project" value="TreeGrafter"/>
</dbReference>
<name>A0A2R6NU63_9APHY</name>
<feature type="domain" description="RNA-binding S4" evidence="8">
    <location>
        <begin position="136"/>
        <end position="194"/>
    </location>
</feature>
<dbReference type="GO" id="GO:0019843">
    <property type="term" value="F:rRNA binding"/>
    <property type="evidence" value="ECO:0007669"/>
    <property type="project" value="UniProtKB-KW"/>
</dbReference>
<reference evidence="9 10" key="1">
    <citation type="submission" date="2018-02" db="EMBL/GenBank/DDBJ databases">
        <title>Genome sequence of the basidiomycete white-rot fungus Phlebia centrifuga.</title>
        <authorList>
            <person name="Granchi Z."/>
            <person name="Peng M."/>
            <person name="de Vries R.P."/>
            <person name="Hilden K."/>
            <person name="Makela M.R."/>
            <person name="Grigoriev I."/>
            <person name="Riley R."/>
        </authorList>
    </citation>
    <scope>NUCLEOTIDE SEQUENCE [LARGE SCALE GENOMIC DNA]</scope>
    <source>
        <strain evidence="9 10">FBCC195</strain>
    </source>
</reference>
<dbReference type="PANTHER" id="PTHR11831:SF4">
    <property type="entry name" value="SMALL RIBOSOMAL SUBUNIT PROTEIN US4M"/>
    <property type="match status" value="1"/>
</dbReference>
<feature type="region of interest" description="Disordered" evidence="7">
    <location>
        <begin position="100"/>
        <end position="122"/>
    </location>
</feature>
<dbReference type="SUPFAM" id="SSF55174">
    <property type="entry name" value="Alpha-L RNA-binding motif"/>
    <property type="match status" value="1"/>
</dbReference>
<feature type="compositionally biased region" description="Basic and acidic residues" evidence="7">
    <location>
        <begin position="103"/>
        <end position="119"/>
    </location>
</feature>
<feature type="compositionally biased region" description="Basic and acidic residues" evidence="7">
    <location>
        <begin position="201"/>
        <end position="211"/>
    </location>
</feature>
<evidence type="ECO:0000256" key="3">
    <source>
        <dbReference type="ARBA" id="ARBA00022884"/>
    </source>
</evidence>
<evidence type="ECO:0000313" key="9">
    <source>
        <dbReference type="EMBL" id="PSR76388.1"/>
    </source>
</evidence>
<evidence type="ECO:0000256" key="1">
    <source>
        <dbReference type="ARBA" id="ARBA00007465"/>
    </source>
</evidence>
<evidence type="ECO:0000256" key="6">
    <source>
        <dbReference type="PROSITE-ProRule" id="PRU00182"/>
    </source>
</evidence>
<keyword evidence="10" id="KW-1185">Reference proteome</keyword>
<dbReference type="CDD" id="cd00165">
    <property type="entry name" value="S4"/>
    <property type="match status" value="1"/>
</dbReference>
<dbReference type="GO" id="GO:0042274">
    <property type="term" value="P:ribosomal small subunit biogenesis"/>
    <property type="evidence" value="ECO:0007669"/>
    <property type="project" value="TreeGrafter"/>
</dbReference>
<accession>A0A2R6NU63</accession>
<keyword evidence="5" id="KW-0687">Ribonucleoprotein</keyword>
<evidence type="ECO:0000259" key="8">
    <source>
        <dbReference type="SMART" id="SM00363"/>
    </source>
</evidence>
<dbReference type="Gene3D" id="3.10.290.10">
    <property type="entry name" value="RNA-binding S4 domain"/>
    <property type="match status" value="1"/>
</dbReference>
<protein>
    <recommendedName>
        <fullName evidence="8">RNA-binding S4 domain-containing protein</fullName>
    </recommendedName>
</protein>
<sequence>MRDLKIYDFRRALPRMSWAPQNLYNLWQRSLGQRKDETDFGSRATPTSIFQQRWIAKTLVRAYHGDFINEGVFKRWYIPDTLPDVRPRKDLSQQSISLKRWSRKDDAAGKEEKQRDENNQKGFAPVGSLMFAEVERRIDVIIFRACMARSVYDARRLVIHGKVLLNGKKHTAANTRLAPGDMVTVDPAAIPFLQRPVRAKAKETSDAKASSESESSETDESGVFSTKPILKEDSKYKQTQTYFKLPSYAAPFIFIPAYLEVSFATCSAIYLRHPTARPGYSELPTPYAADGEIIDAAWEWYVHRRPRIRSKRRLAREPGNRQLADL</sequence>
<evidence type="ECO:0000313" key="10">
    <source>
        <dbReference type="Proteomes" id="UP000186601"/>
    </source>
</evidence>
<comment type="similarity">
    <text evidence="1">Belongs to the universal ribosomal protein uS4 family.</text>
</comment>
<dbReference type="InterPro" id="IPR018079">
    <property type="entry name" value="Ribosomal_uS4_CS"/>
</dbReference>
<dbReference type="AlphaFoldDB" id="A0A2R6NU63"/>
<dbReference type="STRING" id="98765.A0A2R6NU63"/>